<protein>
    <recommendedName>
        <fullName evidence="7">Endolytic murein transglycosylase</fullName>
        <ecNumber evidence="7">4.2.2.29</ecNumber>
    </recommendedName>
    <alternativeName>
        <fullName evidence="7">Peptidoglycan lytic transglycosylase</fullName>
    </alternativeName>
    <alternativeName>
        <fullName evidence="7">Peptidoglycan polymerization terminase</fullName>
    </alternativeName>
</protein>
<comment type="similarity">
    <text evidence="7">Belongs to the transglycosylase MltG family.</text>
</comment>
<evidence type="ECO:0000256" key="7">
    <source>
        <dbReference type="HAMAP-Rule" id="MF_02065"/>
    </source>
</evidence>
<dbReference type="GO" id="GO:0008932">
    <property type="term" value="F:lytic endotransglycosylase activity"/>
    <property type="evidence" value="ECO:0007669"/>
    <property type="project" value="UniProtKB-UniRule"/>
</dbReference>
<evidence type="ECO:0000256" key="4">
    <source>
        <dbReference type="ARBA" id="ARBA00023136"/>
    </source>
</evidence>
<feature type="region of interest" description="Disordered" evidence="8">
    <location>
        <begin position="41"/>
        <end position="72"/>
    </location>
</feature>
<evidence type="ECO:0000256" key="6">
    <source>
        <dbReference type="ARBA" id="ARBA00023316"/>
    </source>
</evidence>
<dbReference type="GO" id="GO:0009252">
    <property type="term" value="P:peptidoglycan biosynthetic process"/>
    <property type="evidence" value="ECO:0007669"/>
    <property type="project" value="UniProtKB-UniRule"/>
</dbReference>
<dbReference type="GO" id="GO:0071555">
    <property type="term" value="P:cell wall organization"/>
    <property type="evidence" value="ECO:0007669"/>
    <property type="project" value="UniProtKB-KW"/>
</dbReference>
<dbReference type="PANTHER" id="PTHR30518:SF2">
    <property type="entry name" value="ENDOLYTIC MUREIN TRANSGLYCOSYLASE"/>
    <property type="match status" value="1"/>
</dbReference>
<comment type="catalytic activity">
    <reaction evidence="7">
        <text>a peptidoglycan chain = a peptidoglycan chain with N-acetyl-1,6-anhydromuramyl-[peptide] at the reducing end + a peptidoglycan chain with N-acetylglucosamine at the non-reducing end.</text>
        <dbReference type="EC" id="4.2.2.29"/>
    </reaction>
</comment>
<dbReference type="PANTHER" id="PTHR30518">
    <property type="entry name" value="ENDOLYTIC MUREIN TRANSGLYCOSYLASE"/>
    <property type="match status" value="1"/>
</dbReference>
<dbReference type="CDD" id="cd08010">
    <property type="entry name" value="MltG_like"/>
    <property type="match status" value="1"/>
</dbReference>
<keyword evidence="2 7" id="KW-0812">Transmembrane</keyword>
<feature type="site" description="Important for catalytic activity" evidence="7">
    <location>
        <position position="264"/>
    </location>
</feature>
<feature type="compositionally biased region" description="Low complexity" evidence="8">
    <location>
        <begin position="41"/>
        <end position="70"/>
    </location>
</feature>
<comment type="function">
    <text evidence="7">Functions as a peptidoglycan terminase that cleaves nascent peptidoglycan strands endolytically to terminate their elongation.</text>
</comment>
<evidence type="ECO:0000256" key="8">
    <source>
        <dbReference type="SAM" id="MobiDB-lite"/>
    </source>
</evidence>
<dbReference type="AlphaFoldDB" id="A0A6J4JTL3"/>
<dbReference type="Pfam" id="PF02618">
    <property type="entry name" value="YceG"/>
    <property type="match status" value="1"/>
</dbReference>
<evidence type="ECO:0000256" key="2">
    <source>
        <dbReference type="ARBA" id="ARBA00022692"/>
    </source>
</evidence>
<evidence type="ECO:0000256" key="3">
    <source>
        <dbReference type="ARBA" id="ARBA00022989"/>
    </source>
</evidence>
<keyword evidence="3 7" id="KW-1133">Transmembrane helix</keyword>
<evidence type="ECO:0000313" key="9">
    <source>
        <dbReference type="EMBL" id="CAA9286920.1"/>
    </source>
</evidence>
<accession>A0A6J4JTL3</accession>
<reference evidence="9" key="1">
    <citation type="submission" date="2020-02" db="EMBL/GenBank/DDBJ databases">
        <authorList>
            <person name="Meier V. D."/>
        </authorList>
    </citation>
    <scope>NUCLEOTIDE SEQUENCE</scope>
    <source>
        <strain evidence="9">AVDCRST_MAG77</strain>
    </source>
</reference>
<dbReference type="Gene3D" id="3.30.160.60">
    <property type="entry name" value="Classic Zinc Finger"/>
    <property type="match status" value="1"/>
</dbReference>
<keyword evidence="1 7" id="KW-1003">Cell membrane</keyword>
<gene>
    <name evidence="7" type="primary">mltG</name>
    <name evidence="9" type="ORF">AVDCRST_MAG77-4358</name>
</gene>
<sequence>MRIAVVFLMLVAVSVYGVSMIMRSAEAGQPSIFGGITGSEAAAQPAQPQAPAAQPAPAQPAPAQAAPAAADRPVRAGEAVTFTVRQGETTGSIAERLNRMGLVGNALLFRLRVQWQGAEGKLQAGDYQLHDGMTEEELITTLQAAKAKDVSVTFIEGRRLEEFAEALEKADTGIDSKRFLDLVKRGNFAYDFLESKPAGASLEGYLFPDTYRVIPGKTTAEELVHMMLKRFGEAFPPPLREAAQKNSGLNPYQAVTLASIVEREAQVKEERSRIAAVYVNRLKVKEGLFADPTIQYALGTQQNKPGDWWPVLRDSPRNIMPSSPYNSYMFLGLPPTPIANPGAAALRAVAEPERTDVMYFVRNDIKNDGSHVFSRTLAEHEANRVRYSRQ</sequence>
<evidence type="ECO:0000256" key="5">
    <source>
        <dbReference type="ARBA" id="ARBA00023239"/>
    </source>
</evidence>
<dbReference type="EMBL" id="CADCTC010000229">
    <property type="protein sequence ID" value="CAA9286920.1"/>
    <property type="molecule type" value="Genomic_DNA"/>
</dbReference>
<organism evidence="9">
    <name type="scientific">uncultured Chloroflexota bacterium</name>
    <dbReference type="NCBI Taxonomy" id="166587"/>
    <lineage>
        <taxon>Bacteria</taxon>
        <taxon>Bacillati</taxon>
        <taxon>Chloroflexota</taxon>
        <taxon>environmental samples</taxon>
    </lineage>
</organism>
<keyword evidence="6 7" id="KW-0961">Cell wall biogenesis/degradation</keyword>
<dbReference type="EC" id="4.2.2.29" evidence="7"/>
<dbReference type="NCBIfam" id="TIGR00247">
    <property type="entry name" value="endolytic transglycosylase MltG"/>
    <property type="match status" value="1"/>
</dbReference>
<keyword evidence="4 7" id="KW-0472">Membrane</keyword>
<proteinExistence type="inferred from homology"/>
<dbReference type="InterPro" id="IPR003770">
    <property type="entry name" value="MLTG-like"/>
</dbReference>
<dbReference type="HAMAP" id="MF_02065">
    <property type="entry name" value="MltG"/>
    <property type="match status" value="1"/>
</dbReference>
<dbReference type="Gene3D" id="3.30.1490.480">
    <property type="entry name" value="Endolytic murein transglycosylase"/>
    <property type="match status" value="1"/>
</dbReference>
<evidence type="ECO:0000256" key="1">
    <source>
        <dbReference type="ARBA" id="ARBA00022475"/>
    </source>
</evidence>
<keyword evidence="5 7" id="KW-0456">Lyase</keyword>
<dbReference type="GO" id="GO:0005886">
    <property type="term" value="C:plasma membrane"/>
    <property type="evidence" value="ECO:0007669"/>
    <property type="project" value="UniProtKB-UniRule"/>
</dbReference>
<name>A0A6J4JTL3_9CHLR</name>